<keyword evidence="5" id="KW-0378">Hydrolase</keyword>
<reference evidence="15 16" key="1">
    <citation type="submission" date="2020-04" db="EMBL/GenBank/DDBJ databases">
        <authorList>
            <person name="Alioto T."/>
            <person name="Alioto T."/>
            <person name="Gomez Garrido J."/>
        </authorList>
    </citation>
    <scope>NUCLEOTIDE SEQUENCE [LARGE SCALE GENOMIC DNA]</scope>
</reference>
<evidence type="ECO:0000256" key="11">
    <source>
        <dbReference type="ARBA" id="ARBA00056841"/>
    </source>
</evidence>
<evidence type="ECO:0000256" key="9">
    <source>
        <dbReference type="ARBA" id="ARBA00023180"/>
    </source>
</evidence>
<dbReference type="Proteomes" id="UP000494165">
    <property type="component" value="Unassembled WGS sequence"/>
</dbReference>
<organism evidence="15 16">
    <name type="scientific">Cloeon dipterum</name>
    <dbReference type="NCBI Taxonomy" id="197152"/>
    <lineage>
        <taxon>Eukaryota</taxon>
        <taxon>Metazoa</taxon>
        <taxon>Ecdysozoa</taxon>
        <taxon>Arthropoda</taxon>
        <taxon>Hexapoda</taxon>
        <taxon>Insecta</taxon>
        <taxon>Pterygota</taxon>
        <taxon>Palaeoptera</taxon>
        <taxon>Ephemeroptera</taxon>
        <taxon>Pisciforma</taxon>
        <taxon>Baetidae</taxon>
        <taxon>Cloeon</taxon>
    </lineage>
</organism>
<keyword evidence="16" id="KW-1185">Reference proteome</keyword>
<dbReference type="PANTHER" id="PTHR46197">
    <property type="entry name" value="PROTEIN ABHD14B-LIKE"/>
    <property type="match status" value="1"/>
</dbReference>
<dbReference type="PANTHER" id="PTHR46197:SF3">
    <property type="entry name" value="AB HYDROLASE-1 DOMAIN-CONTAINING PROTEIN"/>
    <property type="match status" value="1"/>
</dbReference>
<evidence type="ECO:0000256" key="3">
    <source>
        <dbReference type="ARBA" id="ARBA00022490"/>
    </source>
</evidence>
<name>A0A8S1BUI0_9INSE</name>
<dbReference type="Pfam" id="PF00561">
    <property type="entry name" value="Abhydrolase_1"/>
    <property type="match status" value="1"/>
</dbReference>
<comment type="caution">
    <text evidence="15">The sequence shown here is derived from an EMBL/GenBank/DDBJ whole genome shotgun (WGS) entry which is preliminary data.</text>
</comment>
<dbReference type="GO" id="GO:0016787">
    <property type="term" value="F:hydrolase activity"/>
    <property type="evidence" value="ECO:0007669"/>
    <property type="project" value="UniProtKB-KW"/>
</dbReference>
<keyword evidence="8" id="KW-0472">Membrane</keyword>
<accession>A0A8S1BUI0</accession>
<keyword evidence="7" id="KW-1133">Transmembrane helix</keyword>
<evidence type="ECO:0000256" key="1">
    <source>
        <dbReference type="ARBA" id="ARBA00004496"/>
    </source>
</evidence>
<dbReference type="GO" id="GO:0005737">
    <property type="term" value="C:cytoplasm"/>
    <property type="evidence" value="ECO:0007669"/>
    <property type="project" value="UniProtKB-SubCell"/>
</dbReference>
<evidence type="ECO:0000313" key="16">
    <source>
        <dbReference type="Proteomes" id="UP000494165"/>
    </source>
</evidence>
<evidence type="ECO:0000256" key="2">
    <source>
        <dbReference type="ARBA" id="ARBA00004606"/>
    </source>
</evidence>
<dbReference type="AlphaFoldDB" id="A0A8S1BUI0"/>
<evidence type="ECO:0000256" key="7">
    <source>
        <dbReference type="ARBA" id="ARBA00022989"/>
    </source>
</evidence>
<feature type="domain" description="AB hydrolase-1" evidence="14">
    <location>
        <begin position="94"/>
        <end position="191"/>
    </location>
</feature>
<evidence type="ECO:0000256" key="10">
    <source>
        <dbReference type="ARBA" id="ARBA00037942"/>
    </source>
</evidence>
<sequence>MTFVEQSADCNCFVFNLAMAILGSPRLHTLNKHRSTRGLYNWNVHDSFKTQLPPSSFEVAKGIKEKNDTINIDGVRVFYRECVPPPNIEPSQQTLLLLHGRSFTSETWSKIGTISLFAALGQRVIAVDLPGYGKTEGEQYKGDKGKFINMLVTALVMEKLVIISPSMSGSFSMPFLVTYPEKLSGFIPVAPTSTNTVSQESLARITVPTISIVGSDDDTGLAEQTNVNLEVMPNLAQVQIADARHAVYLNQPHLFHTAVYNFMLALKAEIESRVQ</sequence>
<keyword evidence="4" id="KW-0812">Transmembrane</keyword>
<dbReference type="Gene3D" id="3.40.50.1820">
    <property type="entry name" value="alpha/beta hydrolase"/>
    <property type="match status" value="1"/>
</dbReference>
<evidence type="ECO:0000256" key="5">
    <source>
        <dbReference type="ARBA" id="ARBA00022801"/>
    </source>
</evidence>
<dbReference type="InterPro" id="IPR000073">
    <property type="entry name" value="AB_hydrolase_1"/>
</dbReference>
<dbReference type="FunFam" id="3.40.50.1820:FF:000093">
    <property type="entry name" value="protein ABHD14A isoform X1"/>
    <property type="match status" value="1"/>
</dbReference>
<gene>
    <name evidence="15" type="ORF">CLODIP_2_CD05160</name>
</gene>
<dbReference type="InterPro" id="IPR029058">
    <property type="entry name" value="AB_hydrolase_fold"/>
</dbReference>
<comment type="subcellular location">
    <subcellularLocation>
        <location evidence="1">Cytoplasm</location>
    </subcellularLocation>
    <subcellularLocation>
        <location evidence="2">Membrane</location>
        <topology evidence="2">Single-pass type II membrane protein</topology>
    </subcellularLocation>
</comment>
<evidence type="ECO:0000259" key="14">
    <source>
        <dbReference type="Pfam" id="PF00561"/>
    </source>
</evidence>
<comment type="function">
    <text evidence="11">Possible role in granule neuron development.</text>
</comment>
<comment type="similarity">
    <text evidence="10">Belongs to the AB hydrolase superfamily. ABHD14 family.</text>
</comment>
<evidence type="ECO:0000313" key="15">
    <source>
        <dbReference type="EMBL" id="CAB3359140.1"/>
    </source>
</evidence>
<dbReference type="SUPFAM" id="SSF53474">
    <property type="entry name" value="alpha/beta-Hydrolases"/>
    <property type="match status" value="1"/>
</dbReference>
<proteinExistence type="inferred from homology"/>
<keyword evidence="6" id="KW-0735">Signal-anchor</keyword>
<evidence type="ECO:0000256" key="4">
    <source>
        <dbReference type="ARBA" id="ARBA00022692"/>
    </source>
</evidence>
<evidence type="ECO:0000256" key="6">
    <source>
        <dbReference type="ARBA" id="ARBA00022968"/>
    </source>
</evidence>
<evidence type="ECO:0000256" key="12">
    <source>
        <dbReference type="ARBA" id="ARBA00073591"/>
    </source>
</evidence>
<keyword evidence="9" id="KW-0325">Glycoprotein</keyword>
<evidence type="ECO:0000256" key="13">
    <source>
        <dbReference type="ARBA" id="ARBA00079023"/>
    </source>
</evidence>
<dbReference type="PRINTS" id="PR00111">
    <property type="entry name" value="ABHYDROLASE"/>
</dbReference>
<dbReference type="GO" id="GO:0016020">
    <property type="term" value="C:membrane"/>
    <property type="evidence" value="ECO:0007669"/>
    <property type="project" value="UniProtKB-SubCell"/>
</dbReference>
<dbReference type="EMBL" id="CADEPI010000001">
    <property type="protein sequence ID" value="CAB3359140.1"/>
    <property type="molecule type" value="Genomic_DNA"/>
</dbReference>
<keyword evidence="3" id="KW-0963">Cytoplasm</keyword>
<dbReference type="OrthoDB" id="284184at2759"/>
<protein>
    <recommendedName>
        <fullName evidence="12">Protein ABHD14A</fullName>
    </recommendedName>
    <alternativeName>
        <fullName evidence="13">Alpha/beta hydrolase domain-containing protein 14A</fullName>
    </alternativeName>
</protein>
<evidence type="ECO:0000256" key="8">
    <source>
        <dbReference type="ARBA" id="ARBA00023136"/>
    </source>
</evidence>